<protein>
    <recommendedName>
        <fullName evidence="3">DUF4034 domain-containing protein</fullName>
    </recommendedName>
</protein>
<evidence type="ECO:0000313" key="1">
    <source>
        <dbReference type="EMBL" id="GAA1792540.1"/>
    </source>
</evidence>
<organism evidence="1 2">
    <name type="scientific">Luedemannella flava</name>
    <dbReference type="NCBI Taxonomy" id="349316"/>
    <lineage>
        <taxon>Bacteria</taxon>
        <taxon>Bacillati</taxon>
        <taxon>Actinomycetota</taxon>
        <taxon>Actinomycetes</taxon>
        <taxon>Micromonosporales</taxon>
        <taxon>Micromonosporaceae</taxon>
        <taxon>Luedemannella</taxon>
    </lineage>
</organism>
<accession>A0ABP4XRN4</accession>
<dbReference type="EMBL" id="BAAALT010000033">
    <property type="protein sequence ID" value="GAA1792540.1"/>
    <property type="molecule type" value="Genomic_DNA"/>
</dbReference>
<gene>
    <name evidence="1" type="ORF">GCM10009682_13050</name>
</gene>
<dbReference type="RefSeq" id="WP_344127309.1">
    <property type="nucleotide sequence ID" value="NZ_BAAALT010000033.1"/>
</dbReference>
<keyword evidence="2" id="KW-1185">Reference proteome</keyword>
<dbReference type="Proteomes" id="UP001500218">
    <property type="component" value="Unassembled WGS sequence"/>
</dbReference>
<evidence type="ECO:0008006" key="3">
    <source>
        <dbReference type="Google" id="ProtNLM"/>
    </source>
</evidence>
<reference evidence="2" key="1">
    <citation type="journal article" date="2019" name="Int. J. Syst. Evol. Microbiol.">
        <title>The Global Catalogue of Microorganisms (GCM) 10K type strain sequencing project: providing services to taxonomists for standard genome sequencing and annotation.</title>
        <authorList>
            <consortium name="The Broad Institute Genomics Platform"/>
            <consortium name="The Broad Institute Genome Sequencing Center for Infectious Disease"/>
            <person name="Wu L."/>
            <person name="Ma J."/>
        </authorList>
    </citation>
    <scope>NUCLEOTIDE SEQUENCE [LARGE SCALE GENOMIC DNA]</scope>
    <source>
        <strain evidence="2">JCM 13250</strain>
    </source>
</reference>
<sequence>MRLFKKKAAEVETVVIDPLLGDETGRLLEAAVAARDWPTIRSVLTTPMTSNDRQWLMSVVLDDPNLQLWINDVVAAERDSTLPLLLKGSRYIRWAWEARGSGGASTVSQDAWKIWFDRLRQAEDCLDEVVEREPRNADAWQGLITLGRARQVDAEERWRRFYGLVAAEPTHFGGNRQMMQGLMRKWSGSHEQMFEFARQRTAEFPGTDLPFLIVEAHLEMWENDGHEYLEKPEIGDEILAAAHQSIWHPDYQRTRRTPLLLNTFCFAFCVADLYGAADRCFGEIGDNLVTSWPWSQLADDAVTNFKDMRDYVRDNLS</sequence>
<evidence type="ECO:0000313" key="2">
    <source>
        <dbReference type="Proteomes" id="UP001500218"/>
    </source>
</evidence>
<name>A0ABP4XRN4_9ACTN</name>
<proteinExistence type="predicted"/>
<comment type="caution">
    <text evidence="1">The sequence shown here is derived from an EMBL/GenBank/DDBJ whole genome shotgun (WGS) entry which is preliminary data.</text>
</comment>